<organism evidence="1 2">
    <name type="scientific">Pararhodobacter marinus</name>
    <dbReference type="NCBI Taxonomy" id="2184063"/>
    <lineage>
        <taxon>Bacteria</taxon>
        <taxon>Pseudomonadati</taxon>
        <taxon>Pseudomonadota</taxon>
        <taxon>Alphaproteobacteria</taxon>
        <taxon>Rhodobacterales</taxon>
        <taxon>Paracoccaceae</taxon>
        <taxon>Pararhodobacter</taxon>
    </lineage>
</organism>
<evidence type="ECO:0000313" key="2">
    <source>
        <dbReference type="Proteomes" id="UP000244940"/>
    </source>
</evidence>
<evidence type="ECO:0000313" key="1">
    <source>
        <dbReference type="EMBL" id="PWE27291.1"/>
    </source>
</evidence>
<dbReference type="PANTHER" id="PTHR10443:SF12">
    <property type="entry name" value="DIPEPTIDASE"/>
    <property type="match status" value="1"/>
</dbReference>
<reference evidence="1 2" key="1">
    <citation type="submission" date="2018-05" db="EMBL/GenBank/DDBJ databases">
        <title>Pararhodobacter marina sp. nov., isolated from deep-sea water of the Indian Ocean.</title>
        <authorList>
            <person name="Lai Q.Sr."/>
            <person name="Liu X."/>
            <person name="Shao Z."/>
        </authorList>
    </citation>
    <scope>NUCLEOTIDE SEQUENCE [LARGE SCALE GENOMIC DNA]</scope>
    <source>
        <strain evidence="1 2">CIC4N-9</strain>
    </source>
</reference>
<dbReference type="GO" id="GO:0070573">
    <property type="term" value="F:metallodipeptidase activity"/>
    <property type="evidence" value="ECO:0007669"/>
    <property type="project" value="InterPro"/>
</dbReference>
<dbReference type="SUPFAM" id="SSF51556">
    <property type="entry name" value="Metallo-dependent hydrolases"/>
    <property type="match status" value="1"/>
</dbReference>
<dbReference type="InterPro" id="IPR008257">
    <property type="entry name" value="Pept_M19"/>
</dbReference>
<dbReference type="OrthoDB" id="9804920at2"/>
<proteinExistence type="predicted"/>
<dbReference type="InterPro" id="IPR032466">
    <property type="entry name" value="Metal_Hydrolase"/>
</dbReference>
<accession>A0A2U2C634</accession>
<comment type="caution">
    <text evidence="1">The sequence shown here is derived from an EMBL/GenBank/DDBJ whole genome shotgun (WGS) entry which is preliminary data.</text>
</comment>
<dbReference type="Pfam" id="PF01244">
    <property type="entry name" value="Peptidase_M19"/>
    <property type="match status" value="1"/>
</dbReference>
<sequence>MMQVFDGHNDILSRMWSAGVDPVAQFSKPGMHVNAPEARAGGFAGGFFALYSPQRRAPFDFRGFRGGAMPLSSAIGQPEALQSVIAQLGIAQQLAHAGQIRLCTGARDIEAAMDEAVPAALLHLEGAECIDRELYTLDALHASGLRSLGPVWSRPTIWGDGVPFGYDQDGDTGPGLTADGKRLVARCAELGMVVDTSHLTMKGFWQIGEMGLPLVATHSNAFDICPVTRNLTGAQLRAIGESGGMVGLNYATVFLSPEGWKTGRATLDDCLRQLDAMIEGAGEDHVGLGSDFDGAPLPEGMESCADLPALVAAMERHGFGAELVRKLCHGNWLDFLRRHLGG</sequence>
<dbReference type="Gene3D" id="3.20.20.140">
    <property type="entry name" value="Metal-dependent hydrolases"/>
    <property type="match status" value="1"/>
</dbReference>
<dbReference type="PANTHER" id="PTHR10443">
    <property type="entry name" value="MICROSOMAL DIPEPTIDASE"/>
    <property type="match status" value="1"/>
</dbReference>
<dbReference type="GO" id="GO:0006508">
    <property type="term" value="P:proteolysis"/>
    <property type="evidence" value="ECO:0007669"/>
    <property type="project" value="InterPro"/>
</dbReference>
<keyword evidence="2" id="KW-1185">Reference proteome</keyword>
<dbReference type="PROSITE" id="PS51365">
    <property type="entry name" value="RENAL_DIPEPTIDASE_2"/>
    <property type="match status" value="1"/>
</dbReference>
<protein>
    <submittedName>
        <fullName evidence="1">Peptidase M19</fullName>
    </submittedName>
</protein>
<dbReference type="Proteomes" id="UP000244940">
    <property type="component" value="Unassembled WGS sequence"/>
</dbReference>
<gene>
    <name evidence="1" type="ORF">C4N9_17955</name>
</gene>
<name>A0A2U2C634_9RHOB</name>
<dbReference type="EMBL" id="QEYD01000012">
    <property type="protein sequence ID" value="PWE27291.1"/>
    <property type="molecule type" value="Genomic_DNA"/>
</dbReference>
<dbReference type="AlphaFoldDB" id="A0A2U2C634"/>